<dbReference type="AlphaFoldDB" id="A0A6H1ZG85"/>
<sequence>MDYKQIIERVETNVGIERANYRTRAVIKRDIYDVMTRLMSKTGTLKVVTAELAITTAATEYDIATNLPALFTIEEAEFRSTNGNPYYKKELEYEEFLRWQPNLELITESFSELVTSATPEEIIYTRENEDFDGYVGYTLLDEGAYPKIKWKPEIDGTLILYYTSVPVTFDMDDVGVLDATPQFHHAFHEALSLGASLKWITRQFKKAITEAELVGLQTTYKIMKLEFDEMSSDIVGWVNRRITTAIIEPFDFLNDRSMLL</sequence>
<protein>
    <submittedName>
        <fullName evidence="1">Uncharacterized protein</fullName>
    </submittedName>
</protein>
<organism evidence="1">
    <name type="scientific">viral metagenome</name>
    <dbReference type="NCBI Taxonomy" id="1070528"/>
    <lineage>
        <taxon>unclassified sequences</taxon>
        <taxon>metagenomes</taxon>
        <taxon>organismal metagenomes</taxon>
    </lineage>
</organism>
<name>A0A6H1ZG85_9ZZZZ</name>
<evidence type="ECO:0000313" key="2">
    <source>
        <dbReference type="EMBL" id="QJH95972.1"/>
    </source>
</evidence>
<dbReference type="EMBL" id="MT144012">
    <property type="protein sequence ID" value="QJA46482.1"/>
    <property type="molecule type" value="Genomic_DNA"/>
</dbReference>
<proteinExistence type="predicted"/>
<evidence type="ECO:0000313" key="1">
    <source>
        <dbReference type="EMBL" id="QJA46482.1"/>
    </source>
</evidence>
<reference evidence="1" key="1">
    <citation type="submission" date="2020-03" db="EMBL/GenBank/DDBJ databases">
        <title>The deep terrestrial virosphere.</title>
        <authorList>
            <person name="Holmfeldt K."/>
            <person name="Nilsson E."/>
            <person name="Simone D."/>
            <person name="Lopez-Fernandez M."/>
            <person name="Wu X."/>
            <person name="de Brujin I."/>
            <person name="Lundin D."/>
            <person name="Andersson A."/>
            <person name="Bertilsson S."/>
            <person name="Dopson M."/>
        </authorList>
    </citation>
    <scope>NUCLEOTIDE SEQUENCE</scope>
    <source>
        <strain evidence="1">TM448A00443</strain>
        <strain evidence="2">TM448B00565</strain>
    </source>
</reference>
<accession>A0A6H1ZG85</accession>
<dbReference type="EMBL" id="MT144635">
    <property type="protein sequence ID" value="QJH95972.1"/>
    <property type="molecule type" value="Genomic_DNA"/>
</dbReference>
<gene>
    <name evidence="1" type="ORF">TM448A00443_0009</name>
    <name evidence="2" type="ORF">TM448B00565_0012</name>
</gene>